<dbReference type="Proteomes" id="UP000009375">
    <property type="component" value="Unassembled WGS sequence"/>
</dbReference>
<dbReference type="AlphaFoldDB" id="D2EFA0"/>
<proteinExistence type="predicted"/>
<name>D2EFA0_PARA4</name>
<evidence type="ECO:0000313" key="1">
    <source>
        <dbReference type="EMBL" id="EEZ93026.1"/>
    </source>
</evidence>
<evidence type="ECO:0000313" key="2">
    <source>
        <dbReference type="Proteomes" id="UP000009375"/>
    </source>
</evidence>
<organism evidence="1 2">
    <name type="scientific">Candidatus Parvarchaeum acidiphilum ARMAN-4</name>
    <dbReference type="NCBI Taxonomy" id="662760"/>
    <lineage>
        <taxon>Archaea</taxon>
        <taxon>Candidatus Parvarchaeota</taxon>
        <taxon>Candidatus Parvarchaeum</taxon>
    </lineage>
</organism>
<sequence>MAVNDYNTKVKLLKQVITTNTKNLEGLSNTFKEQVSLDSRLFERYELLPDFEKITDKDYLNSLFRLRNLIGKDILVSDLEKLSNQRKNGMLESYLEDISQEAGNCSVCNKYNNSIEYFLPVKSEINKFYISSKRITFFSGASFYFEKRNGKFYEFQEIDKKEVKLGELILSAIAREELNIKFKI</sequence>
<dbReference type="EMBL" id="GG730044">
    <property type="protein sequence ID" value="EEZ93026.1"/>
    <property type="molecule type" value="Genomic_DNA"/>
</dbReference>
<protein>
    <submittedName>
        <fullName evidence="1">Uncharacterized protein</fullName>
    </submittedName>
</protein>
<accession>D2EFA0</accession>
<gene>
    <name evidence="1" type="ORF">BJBARM4_0417</name>
</gene>
<reference evidence="1 2" key="1">
    <citation type="journal article" date="2010" name="Proc. Natl. Acad. Sci. U.S.A.">
        <title>Enigmatic, ultrasmall, uncultivated Archaea.</title>
        <authorList>
            <person name="Baker B.J."/>
            <person name="Comolli L.R."/>
            <person name="Dick G.J."/>
            <person name="Hauser L.J."/>
            <person name="Hyatt D."/>
            <person name="Dill B.D."/>
            <person name="Land M.L."/>
            <person name="Verberkmoes N.C."/>
            <person name="Hettich R.L."/>
            <person name="Banfield J.F."/>
        </authorList>
    </citation>
    <scope>NUCLEOTIDE SEQUENCE [LARGE SCALE GENOMIC DNA]</scope>
</reference>